<protein>
    <submittedName>
        <fullName evidence="2">Excreted virulence factor EspC (Type VII ESX diderm)</fullName>
    </submittedName>
</protein>
<evidence type="ECO:0000256" key="1">
    <source>
        <dbReference type="SAM" id="MobiDB-lite"/>
    </source>
</evidence>
<proteinExistence type="predicted"/>
<reference evidence="2 3" key="1">
    <citation type="submission" date="2017-12" db="EMBL/GenBank/DDBJ databases">
        <title>Sequencing the genomes of 1000 Actinobacteria strains.</title>
        <authorList>
            <person name="Klenk H.-P."/>
        </authorList>
    </citation>
    <scope>NUCLEOTIDE SEQUENCE [LARGE SCALE GENOMIC DNA]</scope>
    <source>
        <strain evidence="2 3">DSM 12806</strain>
    </source>
</reference>
<feature type="region of interest" description="Disordered" evidence="1">
    <location>
        <begin position="80"/>
        <end position="99"/>
    </location>
</feature>
<evidence type="ECO:0000313" key="2">
    <source>
        <dbReference type="EMBL" id="PKW25962.1"/>
    </source>
</evidence>
<comment type="caution">
    <text evidence="2">The sequence shown here is derived from an EMBL/GenBank/DDBJ whole genome shotgun (WGS) entry which is preliminary data.</text>
</comment>
<gene>
    <name evidence="2" type="ORF">ATL31_0766</name>
</gene>
<dbReference type="GO" id="GO:0009306">
    <property type="term" value="P:protein secretion"/>
    <property type="evidence" value="ECO:0007669"/>
    <property type="project" value="InterPro"/>
</dbReference>
<dbReference type="InterPro" id="IPR022536">
    <property type="entry name" value="EspC"/>
</dbReference>
<keyword evidence="3" id="KW-1185">Reference proteome</keyword>
<dbReference type="AlphaFoldDB" id="A0A2N3YGI4"/>
<name>A0A2N3YGI4_9MICO</name>
<organism evidence="2 3">
    <name type="scientific">Phycicoccus duodecadis</name>
    <dbReference type="NCBI Taxonomy" id="173053"/>
    <lineage>
        <taxon>Bacteria</taxon>
        <taxon>Bacillati</taxon>
        <taxon>Actinomycetota</taxon>
        <taxon>Actinomycetes</taxon>
        <taxon>Micrococcales</taxon>
        <taxon>Intrasporangiaceae</taxon>
        <taxon>Phycicoccus</taxon>
    </lineage>
</organism>
<sequence>MQYEVSPTGIREHAVSLAGIEGDLRSCSTAAETTLDSSAFGIVNAFLSTTVGIFGAAVNLGIANVAEDMGETVATLRTQATSYETTDHDAGSRVNGAGR</sequence>
<dbReference type="EMBL" id="PJNE01000001">
    <property type="protein sequence ID" value="PKW25962.1"/>
    <property type="molecule type" value="Genomic_DNA"/>
</dbReference>
<dbReference type="Pfam" id="PF10824">
    <property type="entry name" value="T7SS_ESX_EspC"/>
    <property type="match status" value="1"/>
</dbReference>
<accession>A0A2N3YGI4</accession>
<evidence type="ECO:0000313" key="3">
    <source>
        <dbReference type="Proteomes" id="UP000233781"/>
    </source>
</evidence>
<dbReference type="Proteomes" id="UP000233781">
    <property type="component" value="Unassembled WGS sequence"/>
</dbReference>